<feature type="transmembrane region" description="Helical" evidence="7">
    <location>
        <begin position="12"/>
        <end position="34"/>
    </location>
</feature>
<feature type="transmembrane region" description="Helical" evidence="7">
    <location>
        <begin position="164"/>
        <end position="186"/>
    </location>
</feature>
<dbReference type="GO" id="GO:0012505">
    <property type="term" value="C:endomembrane system"/>
    <property type="evidence" value="ECO:0007669"/>
    <property type="project" value="UniProtKB-SubCell"/>
</dbReference>
<evidence type="ECO:0000256" key="1">
    <source>
        <dbReference type="ARBA" id="ARBA00004127"/>
    </source>
</evidence>
<comment type="caution">
    <text evidence="8">The sequence shown here is derived from an EMBL/GenBank/DDBJ whole genome shotgun (WGS) entry which is preliminary data.</text>
</comment>
<evidence type="ECO:0000313" key="8">
    <source>
        <dbReference type="EMBL" id="KAF9525201.1"/>
    </source>
</evidence>
<comment type="similarity">
    <text evidence="2">Belongs to the major facilitator superfamily.</text>
</comment>
<feature type="transmembrane region" description="Helical" evidence="7">
    <location>
        <begin position="362"/>
        <end position="382"/>
    </location>
</feature>
<proteinExistence type="inferred from homology"/>
<gene>
    <name evidence="8" type="ORF">CPB83DRAFT_796706</name>
</gene>
<dbReference type="Pfam" id="PF07690">
    <property type="entry name" value="MFS_1"/>
    <property type="match status" value="1"/>
</dbReference>
<keyword evidence="3" id="KW-0813">Transport</keyword>
<keyword evidence="5 7" id="KW-1133">Transmembrane helix</keyword>
<feature type="transmembrane region" description="Helical" evidence="7">
    <location>
        <begin position="309"/>
        <end position="327"/>
    </location>
</feature>
<protein>
    <submittedName>
        <fullName evidence="8">Major facilitator superfamily domain-containing protein</fullName>
    </submittedName>
</protein>
<dbReference type="SUPFAM" id="SSF103473">
    <property type="entry name" value="MFS general substrate transporter"/>
    <property type="match status" value="1"/>
</dbReference>
<dbReference type="InterPro" id="IPR011701">
    <property type="entry name" value="MFS"/>
</dbReference>
<evidence type="ECO:0000256" key="2">
    <source>
        <dbReference type="ARBA" id="ARBA00008335"/>
    </source>
</evidence>
<dbReference type="Gene3D" id="1.20.1250.20">
    <property type="entry name" value="MFS general substrate transporter like domains"/>
    <property type="match status" value="1"/>
</dbReference>
<evidence type="ECO:0000256" key="7">
    <source>
        <dbReference type="SAM" id="Phobius"/>
    </source>
</evidence>
<dbReference type="GO" id="GO:0016020">
    <property type="term" value="C:membrane"/>
    <property type="evidence" value="ECO:0007669"/>
    <property type="project" value="TreeGrafter"/>
</dbReference>
<sequence>MERIRWRLASGFFAYFMCGWADGVTGTVLPHLMADFHIGFALSSSLYAGSTIGFFFTTLSIEVFLHFLGRFDLSKTHWSWIPEFTFLGPCHRRKTPKSIGNSPSQARFLSLLIASVAQAIFLVMMGSRGSFWVVFFGYSVAAFARSTLTANLNTYYASGYQQSLGFAFGFWSFGGVVSPIVCQALMAKGIPYYQFYFGSLVLSGFNIALLVATYIPTPQEFAKDRKAAITASAKQELWPIPTSAIHPPLSIKPEVKGKSQALRAVISMPPHWALSLFAMIYCGCETVTQAFMASFLLGVRNADVKSAGYVTSGFWGGITVGRLIWGHYTPKLTCSQRKWMIEACIVLGLVMQITIWKINSEIQNSLAASIIGVLYGPIWPALLTLTTDILPPQVYMASMAITSAFASIGSSLFLFTAGLMSSAYGIYTISYMTISLASTIAIFWASLPSGDPLIK</sequence>
<keyword evidence="6 7" id="KW-0472">Membrane</keyword>
<dbReference type="PANTHER" id="PTHR23514:SF3">
    <property type="entry name" value="BYPASS OF STOP CODON PROTEIN 6"/>
    <property type="match status" value="1"/>
</dbReference>
<evidence type="ECO:0000256" key="6">
    <source>
        <dbReference type="ARBA" id="ARBA00023136"/>
    </source>
</evidence>
<evidence type="ECO:0000256" key="5">
    <source>
        <dbReference type="ARBA" id="ARBA00022989"/>
    </source>
</evidence>
<feature type="transmembrane region" description="Helical" evidence="7">
    <location>
        <begin position="394"/>
        <end position="418"/>
    </location>
</feature>
<evidence type="ECO:0000313" key="9">
    <source>
        <dbReference type="Proteomes" id="UP000807306"/>
    </source>
</evidence>
<feature type="transmembrane region" description="Helical" evidence="7">
    <location>
        <begin position="192"/>
        <end position="215"/>
    </location>
</feature>
<keyword evidence="9" id="KW-1185">Reference proteome</keyword>
<comment type="subcellular location">
    <subcellularLocation>
        <location evidence="1">Endomembrane system</location>
        <topology evidence="1">Multi-pass membrane protein</topology>
    </subcellularLocation>
</comment>
<dbReference type="InterPro" id="IPR051788">
    <property type="entry name" value="MFS_Transporter"/>
</dbReference>
<evidence type="ECO:0000256" key="3">
    <source>
        <dbReference type="ARBA" id="ARBA00022448"/>
    </source>
</evidence>
<feature type="transmembrane region" description="Helical" evidence="7">
    <location>
        <begin position="131"/>
        <end position="152"/>
    </location>
</feature>
<dbReference type="PANTHER" id="PTHR23514">
    <property type="entry name" value="BYPASS OF STOP CODON PROTEIN 6"/>
    <property type="match status" value="1"/>
</dbReference>
<dbReference type="OrthoDB" id="413079at2759"/>
<keyword evidence="4 7" id="KW-0812">Transmembrane</keyword>
<accession>A0A9P6E9U9</accession>
<reference evidence="8" key="1">
    <citation type="submission" date="2020-11" db="EMBL/GenBank/DDBJ databases">
        <authorList>
            <consortium name="DOE Joint Genome Institute"/>
            <person name="Ahrendt S."/>
            <person name="Riley R."/>
            <person name="Andreopoulos W."/>
            <person name="Labutti K."/>
            <person name="Pangilinan J."/>
            <person name="Ruiz-Duenas F.J."/>
            <person name="Barrasa J.M."/>
            <person name="Sanchez-Garcia M."/>
            <person name="Camarero S."/>
            <person name="Miyauchi S."/>
            <person name="Serrano A."/>
            <person name="Linde D."/>
            <person name="Babiker R."/>
            <person name="Drula E."/>
            <person name="Ayuso-Fernandez I."/>
            <person name="Pacheco R."/>
            <person name="Padilla G."/>
            <person name="Ferreira P."/>
            <person name="Barriuso J."/>
            <person name="Kellner H."/>
            <person name="Castanera R."/>
            <person name="Alfaro M."/>
            <person name="Ramirez L."/>
            <person name="Pisabarro A.G."/>
            <person name="Kuo A."/>
            <person name="Tritt A."/>
            <person name="Lipzen A."/>
            <person name="He G."/>
            <person name="Yan M."/>
            <person name="Ng V."/>
            <person name="Cullen D."/>
            <person name="Martin F."/>
            <person name="Rosso M.-N."/>
            <person name="Henrissat B."/>
            <person name="Hibbett D."/>
            <person name="Martinez A.T."/>
            <person name="Grigoriev I.V."/>
        </authorList>
    </citation>
    <scope>NUCLEOTIDE SEQUENCE</scope>
    <source>
        <strain evidence="8">CBS 506.95</strain>
    </source>
</reference>
<feature type="transmembrane region" description="Helical" evidence="7">
    <location>
        <begin position="339"/>
        <end position="356"/>
    </location>
</feature>
<dbReference type="InterPro" id="IPR036259">
    <property type="entry name" value="MFS_trans_sf"/>
</dbReference>
<feature type="transmembrane region" description="Helical" evidence="7">
    <location>
        <begin position="272"/>
        <end position="297"/>
    </location>
</feature>
<feature type="transmembrane region" description="Helical" evidence="7">
    <location>
        <begin position="46"/>
        <end position="68"/>
    </location>
</feature>
<dbReference type="GO" id="GO:0022857">
    <property type="term" value="F:transmembrane transporter activity"/>
    <property type="evidence" value="ECO:0007669"/>
    <property type="project" value="InterPro"/>
</dbReference>
<feature type="transmembrane region" description="Helical" evidence="7">
    <location>
        <begin position="424"/>
        <end position="447"/>
    </location>
</feature>
<organism evidence="8 9">
    <name type="scientific">Crepidotus variabilis</name>
    <dbReference type="NCBI Taxonomy" id="179855"/>
    <lineage>
        <taxon>Eukaryota</taxon>
        <taxon>Fungi</taxon>
        <taxon>Dikarya</taxon>
        <taxon>Basidiomycota</taxon>
        <taxon>Agaricomycotina</taxon>
        <taxon>Agaricomycetes</taxon>
        <taxon>Agaricomycetidae</taxon>
        <taxon>Agaricales</taxon>
        <taxon>Agaricineae</taxon>
        <taxon>Crepidotaceae</taxon>
        <taxon>Crepidotus</taxon>
    </lineage>
</organism>
<dbReference type="EMBL" id="MU157887">
    <property type="protein sequence ID" value="KAF9525201.1"/>
    <property type="molecule type" value="Genomic_DNA"/>
</dbReference>
<dbReference type="AlphaFoldDB" id="A0A9P6E9U9"/>
<name>A0A9P6E9U9_9AGAR</name>
<dbReference type="Proteomes" id="UP000807306">
    <property type="component" value="Unassembled WGS sequence"/>
</dbReference>
<evidence type="ECO:0000256" key="4">
    <source>
        <dbReference type="ARBA" id="ARBA00022692"/>
    </source>
</evidence>